<organism evidence="7 8">
    <name type="scientific">Saccharopolyspora halophila</name>
    <dbReference type="NCBI Taxonomy" id="405551"/>
    <lineage>
        <taxon>Bacteria</taxon>
        <taxon>Bacillati</taxon>
        <taxon>Actinomycetota</taxon>
        <taxon>Actinomycetes</taxon>
        <taxon>Pseudonocardiales</taxon>
        <taxon>Pseudonocardiaceae</taxon>
        <taxon>Saccharopolyspora</taxon>
    </lineage>
</organism>
<dbReference type="InterPro" id="IPR016181">
    <property type="entry name" value="Acyl_CoA_acyltransferase"/>
</dbReference>
<evidence type="ECO:0000256" key="2">
    <source>
        <dbReference type="ARBA" id="ARBA00022818"/>
    </source>
</evidence>
<keyword evidence="2 4" id="KW-0556">Organic radical</keyword>
<evidence type="ECO:0000259" key="5">
    <source>
        <dbReference type="PROSITE" id="PS51149"/>
    </source>
</evidence>
<dbReference type="PANTHER" id="PTHR43877:SF2">
    <property type="entry name" value="AMINOALKYLPHOSPHONATE N-ACETYLTRANSFERASE-RELATED"/>
    <property type="match status" value="1"/>
</dbReference>
<feature type="domain" description="N-acetyltransferase" evidence="6">
    <location>
        <begin position="3"/>
        <end position="156"/>
    </location>
</feature>
<evidence type="ECO:0000259" key="6">
    <source>
        <dbReference type="PROSITE" id="PS51186"/>
    </source>
</evidence>
<dbReference type="InterPro" id="IPR000182">
    <property type="entry name" value="GNAT_dom"/>
</dbReference>
<evidence type="ECO:0000256" key="3">
    <source>
        <dbReference type="ARBA" id="ARBA00023315"/>
    </source>
</evidence>
<protein>
    <submittedName>
        <fullName evidence="7">GNAT family N-acetyltransferase</fullName>
    </submittedName>
</protein>
<dbReference type="Gene3D" id="3.40.630.30">
    <property type="match status" value="1"/>
</dbReference>
<dbReference type="PANTHER" id="PTHR43877">
    <property type="entry name" value="AMINOALKYLPHOSPHONATE N-ACETYLTRANSFERASE-RELATED-RELATED"/>
    <property type="match status" value="1"/>
</dbReference>
<gene>
    <name evidence="7" type="ORF">GCM10009854_26890</name>
</gene>
<dbReference type="PROSITE" id="PS51186">
    <property type="entry name" value="GNAT"/>
    <property type="match status" value="1"/>
</dbReference>
<dbReference type="EMBL" id="BAAARA010000008">
    <property type="protein sequence ID" value="GAA2348226.1"/>
    <property type="molecule type" value="Genomic_DNA"/>
</dbReference>
<evidence type="ECO:0000256" key="4">
    <source>
        <dbReference type="PROSITE-ProRule" id="PRU00493"/>
    </source>
</evidence>
<dbReference type="SUPFAM" id="SSF55729">
    <property type="entry name" value="Acyl-CoA N-acyltransferases (Nat)"/>
    <property type="match status" value="1"/>
</dbReference>
<dbReference type="RefSeq" id="WP_344131097.1">
    <property type="nucleotide sequence ID" value="NZ_BAAARA010000008.1"/>
</dbReference>
<dbReference type="Proteomes" id="UP001501218">
    <property type="component" value="Unassembled WGS sequence"/>
</dbReference>
<comment type="caution">
    <text evidence="7">The sequence shown here is derived from an EMBL/GenBank/DDBJ whole genome shotgun (WGS) entry which is preliminary data.</text>
</comment>
<feature type="domain" description="Glycine radical" evidence="5">
    <location>
        <begin position="1"/>
        <end position="33"/>
    </location>
</feature>
<evidence type="ECO:0000256" key="1">
    <source>
        <dbReference type="ARBA" id="ARBA00022679"/>
    </source>
</evidence>
<keyword evidence="3" id="KW-0012">Acyltransferase</keyword>
<keyword evidence="8" id="KW-1185">Reference proteome</keyword>
<dbReference type="PROSITE" id="PS51149">
    <property type="entry name" value="GLY_RADICAL_2"/>
    <property type="match status" value="1"/>
</dbReference>
<feature type="modified residue" description="Glycine radical" evidence="4">
    <location>
        <position position="7"/>
    </location>
</feature>
<dbReference type="InterPro" id="IPR050832">
    <property type="entry name" value="Bact_Acetyltransf"/>
</dbReference>
<reference evidence="8" key="1">
    <citation type="journal article" date="2019" name="Int. J. Syst. Evol. Microbiol.">
        <title>The Global Catalogue of Microorganisms (GCM) 10K type strain sequencing project: providing services to taxonomists for standard genome sequencing and annotation.</title>
        <authorList>
            <consortium name="The Broad Institute Genomics Platform"/>
            <consortium name="The Broad Institute Genome Sequencing Center for Infectious Disease"/>
            <person name="Wu L."/>
            <person name="Ma J."/>
        </authorList>
    </citation>
    <scope>NUCLEOTIDE SEQUENCE [LARGE SCALE GENOMIC DNA]</scope>
    <source>
        <strain evidence="8">JCM 16221</strain>
    </source>
</reference>
<dbReference type="InterPro" id="IPR001150">
    <property type="entry name" value="Gly_radical"/>
</dbReference>
<keyword evidence="1" id="KW-0808">Transferase</keyword>
<evidence type="ECO:0000313" key="8">
    <source>
        <dbReference type="Proteomes" id="UP001501218"/>
    </source>
</evidence>
<evidence type="ECO:0000313" key="7">
    <source>
        <dbReference type="EMBL" id="GAA2348226.1"/>
    </source>
</evidence>
<name>A0ABP5TA45_9PSEU</name>
<sequence length="156" mass="17566">MRIEVSGYDHPDSVRLIEDLQQEYVRRYGEPDLTPVDPAEFSAPEGLFMIGYLDDRPVASGGWRVHTADEPGFQDGDVELKRMYIVPEERGKGLSRRMLSELETSAALAGHKRLVLETGTRQPEAIGLYLSAGYVETVKFGVYRDDPLSRCFAKEI</sequence>
<dbReference type="Pfam" id="PF00583">
    <property type="entry name" value="Acetyltransf_1"/>
    <property type="match status" value="1"/>
</dbReference>
<accession>A0ABP5TA45</accession>
<proteinExistence type="predicted"/>